<evidence type="ECO:0000256" key="12">
    <source>
        <dbReference type="ARBA" id="ARBA00034000"/>
    </source>
</evidence>
<evidence type="ECO:0000256" key="14">
    <source>
        <dbReference type="PIRSR" id="PIRSR618044-2"/>
    </source>
</evidence>
<evidence type="ECO:0000259" key="17">
    <source>
        <dbReference type="SMART" id="SM00936"/>
    </source>
</evidence>
<gene>
    <name evidence="18" type="ORF">GS18_0220025</name>
</gene>
<evidence type="ECO:0000256" key="5">
    <source>
        <dbReference type="ARBA" id="ARBA00022645"/>
    </source>
</evidence>
<dbReference type="InterPro" id="IPR012338">
    <property type="entry name" value="Beta-lactam/transpept-like"/>
</dbReference>
<feature type="binding site" evidence="14">
    <location>
        <position position="257"/>
    </location>
    <ligand>
        <name>substrate</name>
    </ligand>
</feature>
<dbReference type="PANTHER" id="PTHR21581:SF11">
    <property type="entry name" value="D-ALANYL-D-ALANINE CARBOXYPEPTIDASE DACA"/>
    <property type="match status" value="1"/>
</dbReference>
<evidence type="ECO:0000256" key="9">
    <source>
        <dbReference type="ARBA" id="ARBA00022960"/>
    </source>
</evidence>
<evidence type="ECO:0000256" key="1">
    <source>
        <dbReference type="ARBA" id="ARBA00003217"/>
    </source>
</evidence>
<dbReference type="EC" id="3.4.16.4" evidence="4"/>
<dbReference type="Gene3D" id="2.60.410.10">
    <property type="entry name" value="D-Ala-D-Ala carboxypeptidase, C-terminal domain"/>
    <property type="match status" value="1"/>
</dbReference>
<keyword evidence="19" id="KW-1185">Reference proteome</keyword>
<evidence type="ECO:0000313" key="19">
    <source>
        <dbReference type="Proteomes" id="UP000028549"/>
    </source>
</evidence>
<feature type="active site" description="Proton acceptor" evidence="13">
    <location>
        <position position="71"/>
    </location>
</feature>
<feature type="signal peptide" evidence="16">
    <location>
        <begin position="1"/>
        <end position="31"/>
    </location>
</feature>
<keyword evidence="9" id="KW-0133">Cell shape</keyword>
<keyword evidence="5 18" id="KW-0121">Carboxypeptidase</keyword>
<accession>A0A084GJG9</accession>
<dbReference type="SMART" id="SM00936">
    <property type="entry name" value="PBP5_C"/>
    <property type="match status" value="1"/>
</dbReference>
<keyword evidence="6" id="KW-0645">Protease</keyword>
<protein>
    <recommendedName>
        <fullName evidence="4">serine-type D-Ala-D-Ala carboxypeptidase</fullName>
        <ecNumber evidence="4">3.4.16.4</ecNumber>
    </recommendedName>
</protein>
<dbReference type="SUPFAM" id="SSF56601">
    <property type="entry name" value="beta-lactamase/transpeptidase-like"/>
    <property type="match status" value="1"/>
</dbReference>
<evidence type="ECO:0000256" key="16">
    <source>
        <dbReference type="SAM" id="SignalP"/>
    </source>
</evidence>
<evidence type="ECO:0000256" key="8">
    <source>
        <dbReference type="ARBA" id="ARBA00022801"/>
    </source>
</evidence>
<dbReference type="PANTHER" id="PTHR21581">
    <property type="entry name" value="D-ALANYL-D-ALANINE CARBOXYPEPTIDASE"/>
    <property type="match status" value="1"/>
</dbReference>
<dbReference type="GO" id="GO:0009252">
    <property type="term" value="P:peptidoglycan biosynthetic process"/>
    <property type="evidence" value="ECO:0007669"/>
    <property type="project" value="UniProtKB-UniPathway"/>
</dbReference>
<comment type="pathway">
    <text evidence="2">Cell wall biogenesis; peptidoglycan biosynthesis.</text>
</comment>
<dbReference type="GO" id="GO:0006508">
    <property type="term" value="P:proteolysis"/>
    <property type="evidence" value="ECO:0007669"/>
    <property type="project" value="UniProtKB-KW"/>
</dbReference>
<name>A0A084GJG9_METID</name>
<comment type="function">
    <text evidence="1">Removes C-terminal D-alanyl residues from sugar-peptide cell wall precursors.</text>
</comment>
<comment type="similarity">
    <text evidence="3 15">Belongs to the peptidase S11 family.</text>
</comment>
<dbReference type="Pfam" id="PF00768">
    <property type="entry name" value="Peptidase_S11"/>
    <property type="match status" value="1"/>
</dbReference>
<dbReference type="InterPro" id="IPR037167">
    <property type="entry name" value="Peptidase_S11_C_sf"/>
</dbReference>
<evidence type="ECO:0000256" key="4">
    <source>
        <dbReference type="ARBA" id="ARBA00012448"/>
    </source>
</evidence>
<dbReference type="EMBL" id="JNVC02000022">
    <property type="protein sequence ID" value="KEZ47481.1"/>
    <property type="molecule type" value="Genomic_DNA"/>
</dbReference>
<evidence type="ECO:0000256" key="7">
    <source>
        <dbReference type="ARBA" id="ARBA00022729"/>
    </source>
</evidence>
<keyword evidence="7 16" id="KW-0732">Signal</keyword>
<sequence>MSNMKVKCLLSVFLAAVLAVTAVLPGAGAKAAENDPVGVNAKGAILVEASTGKILYGKNADELLPIASMAKIMTEYLVLEAVNEGKIKWDQTYTPSDYVYRISQNRSLSNVPLRKDGTYNVKELFEAMSIYSANGAAIGLAEIVAGSESNFVKLMNEKAKDLGLKNYEFVNSTGLDNGDLIGQHPEGTSADAENKMSARDMALLSQKLINEYPEVLETASIPRKTFREGTDDAIKMDNWNWMLEGLLFETEGVDGLKTGSTKSAGSSFTATAERNDMRVITVVLNAQGSDGLHTPRFKETKKMIDYAYNNFKMEEVYPENYQIKDKSNLSVVKGKEKEVAVATNEPLSLVVKNGEKNAYKPSYVFDEKKVNADNEVQAPVKKGEKIGSMTVQYSGEGQDLGFLEEKSEASVDLVTKSSVEKANWFVLSMRGIGGFFAGLWGTVTDTVTGWF</sequence>
<evidence type="ECO:0000256" key="13">
    <source>
        <dbReference type="PIRSR" id="PIRSR618044-1"/>
    </source>
</evidence>
<evidence type="ECO:0000256" key="15">
    <source>
        <dbReference type="RuleBase" id="RU004016"/>
    </source>
</evidence>
<keyword evidence="10" id="KW-0573">Peptidoglycan synthesis</keyword>
<dbReference type="AlphaFoldDB" id="A0A084GJG9"/>
<organism evidence="18 19">
    <name type="scientific">Metabacillus indicus</name>
    <name type="common">Bacillus indicus</name>
    <dbReference type="NCBI Taxonomy" id="246786"/>
    <lineage>
        <taxon>Bacteria</taxon>
        <taxon>Bacillati</taxon>
        <taxon>Bacillota</taxon>
        <taxon>Bacilli</taxon>
        <taxon>Bacillales</taxon>
        <taxon>Bacillaceae</taxon>
        <taxon>Metabacillus</taxon>
    </lineage>
</organism>
<feature type="active site" evidence="13">
    <location>
        <position position="132"/>
    </location>
</feature>
<evidence type="ECO:0000256" key="2">
    <source>
        <dbReference type="ARBA" id="ARBA00004752"/>
    </source>
</evidence>
<feature type="domain" description="Peptidase S11 D-Ala-D-Ala carboxypeptidase A C-terminal" evidence="17">
    <location>
        <begin position="311"/>
        <end position="421"/>
    </location>
</feature>
<comment type="caution">
    <text evidence="18">The sequence shown here is derived from an EMBL/GenBank/DDBJ whole genome shotgun (WGS) entry which is preliminary data.</text>
</comment>
<feature type="chain" id="PRO_5001775816" description="serine-type D-Ala-D-Ala carboxypeptidase" evidence="16">
    <location>
        <begin position="32"/>
        <end position="451"/>
    </location>
</feature>
<keyword evidence="11" id="KW-0961">Cell wall biogenesis/degradation</keyword>
<dbReference type="InterPro" id="IPR015956">
    <property type="entry name" value="Peniciliin-bd_prot_C_sf"/>
</dbReference>
<dbReference type="Proteomes" id="UP000028549">
    <property type="component" value="Unassembled WGS sequence"/>
</dbReference>
<dbReference type="GO" id="GO:0071555">
    <property type="term" value="P:cell wall organization"/>
    <property type="evidence" value="ECO:0007669"/>
    <property type="project" value="UniProtKB-KW"/>
</dbReference>
<dbReference type="InterPro" id="IPR012907">
    <property type="entry name" value="Peptidase_S11_C"/>
</dbReference>
<dbReference type="Gene3D" id="3.40.710.10">
    <property type="entry name" value="DD-peptidase/beta-lactamase superfamily"/>
    <property type="match status" value="1"/>
</dbReference>
<dbReference type="UniPathway" id="UPA00219"/>
<dbReference type="GO" id="GO:0008360">
    <property type="term" value="P:regulation of cell shape"/>
    <property type="evidence" value="ECO:0007669"/>
    <property type="project" value="UniProtKB-KW"/>
</dbReference>
<proteinExistence type="inferred from homology"/>
<reference evidence="18 19" key="1">
    <citation type="journal article" date="2005" name="Int. J. Syst. Evol. Microbiol.">
        <title>Bacillus cibi sp. nov., isolated from jeotgal, a traditional Korean fermented seafood.</title>
        <authorList>
            <person name="Yoon J.H."/>
            <person name="Lee C.H."/>
            <person name="Oh T.K."/>
        </authorList>
    </citation>
    <scope>NUCLEOTIDE SEQUENCE [LARGE SCALE GENOMIC DNA]</scope>
    <source>
        <strain evidence="18 19">DSM 16189</strain>
    </source>
</reference>
<evidence type="ECO:0000256" key="6">
    <source>
        <dbReference type="ARBA" id="ARBA00022670"/>
    </source>
</evidence>
<dbReference type="RefSeq" id="WP_029566300.1">
    <property type="nucleotide sequence ID" value="NZ_JNVC02000022.1"/>
</dbReference>
<comment type="catalytic activity">
    <reaction evidence="12">
        <text>Preferential cleavage: (Ac)2-L-Lys-D-Ala-|-D-Ala. Also transpeptidation of peptidyl-alanyl moieties that are N-acyl substituents of D-alanine.</text>
        <dbReference type="EC" id="3.4.16.4"/>
    </reaction>
</comment>
<feature type="active site" description="Acyl-ester intermediate" evidence="13">
    <location>
        <position position="68"/>
    </location>
</feature>
<dbReference type="SUPFAM" id="SSF69189">
    <property type="entry name" value="Penicillin-binding protein associated domain"/>
    <property type="match status" value="1"/>
</dbReference>
<keyword evidence="8" id="KW-0378">Hydrolase</keyword>
<dbReference type="STRING" id="246786.GS18_0220025"/>
<evidence type="ECO:0000256" key="3">
    <source>
        <dbReference type="ARBA" id="ARBA00007164"/>
    </source>
</evidence>
<evidence type="ECO:0000256" key="10">
    <source>
        <dbReference type="ARBA" id="ARBA00022984"/>
    </source>
</evidence>
<dbReference type="GO" id="GO:0009002">
    <property type="term" value="F:serine-type D-Ala-D-Ala carboxypeptidase activity"/>
    <property type="evidence" value="ECO:0007669"/>
    <property type="project" value="UniProtKB-EC"/>
</dbReference>
<evidence type="ECO:0000256" key="11">
    <source>
        <dbReference type="ARBA" id="ARBA00023316"/>
    </source>
</evidence>
<dbReference type="InterPro" id="IPR001967">
    <property type="entry name" value="Peptidase_S11_N"/>
</dbReference>
<dbReference type="PRINTS" id="PR00725">
    <property type="entry name" value="DADACBPTASE1"/>
</dbReference>
<dbReference type="Pfam" id="PF07943">
    <property type="entry name" value="PBP5_C"/>
    <property type="match status" value="1"/>
</dbReference>
<dbReference type="InterPro" id="IPR018044">
    <property type="entry name" value="Peptidase_S11"/>
</dbReference>
<evidence type="ECO:0000313" key="18">
    <source>
        <dbReference type="EMBL" id="KEZ47481.1"/>
    </source>
</evidence>